<dbReference type="Proteomes" id="UP001217325">
    <property type="component" value="Unassembled WGS sequence"/>
</dbReference>
<dbReference type="Pfam" id="PF02126">
    <property type="entry name" value="PTE"/>
    <property type="match status" value="1"/>
</dbReference>
<feature type="binding site" evidence="3">
    <location>
        <position position="176"/>
    </location>
    <ligand>
        <name>a divalent metal cation</name>
        <dbReference type="ChEBI" id="CHEBI:60240"/>
        <label>2</label>
    </ligand>
</feature>
<evidence type="ECO:0000256" key="2">
    <source>
        <dbReference type="ARBA" id="ARBA00022801"/>
    </source>
</evidence>
<feature type="binding site" evidence="3">
    <location>
        <position position="303"/>
    </location>
    <ligand>
        <name>a divalent metal cation</name>
        <dbReference type="ChEBI" id="CHEBI:60240"/>
        <label>1</label>
    </ligand>
</feature>
<comment type="cofactor">
    <cofactor evidence="3">
        <name>a divalent metal cation</name>
        <dbReference type="ChEBI" id="CHEBI:60240"/>
    </cofactor>
    <text evidence="3">Binds 2 divalent metal cations per subunit.</text>
</comment>
<evidence type="ECO:0000256" key="1">
    <source>
        <dbReference type="ARBA" id="ARBA00022723"/>
    </source>
</evidence>
<dbReference type="PANTHER" id="PTHR10819">
    <property type="entry name" value="PHOSPHOTRIESTERASE-RELATED"/>
    <property type="match status" value="1"/>
</dbReference>
<dbReference type="Gene3D" id="3.20.20.140">
    <property type="entry name" value="Metal-dependent hydrolases"/>
    <property type="match status" value="1"/>
</dbReference>
<evidence type="ECO:0000256" key="3">
    <source>
        <dbReference type="PIRSR" id="PIRSR601559-52"/>
    </source>
</evidence>
<evidence type="ECO:0000256" key="4">
    <source>
        <dbReference type="PROSITE-ProRule" id="PRU00679"/>
    </source>
</evidence>
<dbReference type="GO" id="GO:0008270">
    <property type="term" value="F:zinc ion binding"/>
    <property type="evidence" value="ECO:0007669"/>
    <property type="project" value="InterPro"/>
</dbReference>
<comment type="caution">
    <text evidence="4">Lacks conserved residue(s) required for the propagation of feature annotation.</text>
</comment>
<dbReference type="AlphaFoldDB" id="A0AAW6LMK7"/>
<feature type="binding site" evidence="3">
    <location>
        <position position="36"/>
    </location>
    <ligand>
        <name>a divalent metal cation</name>
        <dbReference type="ChEBI" id="CHEBI:60240"/>
        <label>1</label>
    </ligand>
</feature>
<feature type="binding site" evidence="3">
    <location>
        <position position="176"/>
    </location>
    <ligand>
        <name>a divalent metal cation</name>
        <dbReference type="ChEBI" id="CHEBI:60240"/>
        <label>1</label>
    </ligand>
</feature>
<evidence type="ECO:0000313" key="5">
    <source>
        <dbReference type="EMBL" id="MDE8648423.1"/>
    </source>
</evidence>
<dbReference type="RefSeq" id="WP_230587577.1">
    <property type="nucleotide sequence ID" value="NZ_JARDXE010000019.1"/>
</dbReference>
<dbReference type="GO" id="GO:0016787">
    <property type="term" value="F:hydrolase activity"/>
    <property type="evidence" value="ECO:0007669"/>
    <property type="project" value="UniProtKB-KW"/>
</dbReference>
<accession>A0AAW6LMK7</accession>
<feature type="binding site" evidence="3">
    <location>
        <position position="238"/>
    </location>
    <ligand>
        <name>a divalent metal cation</name>
        <dbReference type="ChEBI" id="CHEBI:60240"/>
        <label>2</label>
    </ligand>
</feature>
<dbReference type="SUPFAM" id="SSF51556">
    <property type="entry name" value="Metallo-dependent hydrolases"/>
    <property type="match status" value="1"/>
</dbReference>
<dbReference type="PROSITE" id="PS51347">
    <property type="entry name" value="PHOSPHOTRIESTERASE_2"/>
    <property type="match status" value="1"/>
</dbReference>
<comment type="similarity">
    <text evidence="4">Belongs to the metallo-dependent hydrolases superfamily. Phosphotriesterase family.</text>
</comment>
<proteinExistence type="inferred from homology"/>
<comment type="caution">
    <text evidence="5">The sequence shown here is derived from an EMBL/GenBank/DDBJ whole genome shotgun (WGS) entry which is preliminary data.</text>
</comment>
<dbReference type="EMBL" id="JARDXE010000019">
    <property type="protein sequence ID" value="MDE8648423.1"/>
    <property type="molecule type" value="Genomic_DNA"/>
</dbReference>
<feature type="binding site" evidence="3">
    <location>
        <position position="208"/>
    </location>
    <ligand>
        <name>a divalent metal cation</name>
        <dbReference type="ChEBI" id="CHEBI:60240"/>
        <label>2</label>
    </ligand>
</feature>
<protein>
    <submittedName>
        <fullName evidence="5">Phosphotriesterase</fullName>
    </submittedName>
</protein>
<name>A0AAW6LMK7_RHOSG</name>
<dbReference type="InterPro" id="IPR001559">
    <property type="entry name" value="Phosphotriesterase"/>
</dbReference>
<dbReference type="InterPro" id="IPR032466">
    <property type="entry name" value="Metal_Hydrolase"/>
</dbReference>
<evidence type="ECO:0000313" key="6">
    <source>
        <dbReference type="Proteomes" id="UP001217325"/>
    </source>
</evidence>
<keyword evidence="2" id="KW-0378">Hydrolase</keyword>
<sequence>MATPAVRTVGACTLMSKVRTVTGTVDSSELGLVLPHEHLYNDVTGAYSEAPDPVVAQRLAGPVRAEDAWLLHDNPYYSLDNCRVDDAAAVVEDLADFARLGGRTIVDLTPPGLGRAPEKLAEFSRKSDVRVIMGSGWYLETTHPIEVHELGVDDLAGSLVEEFDPAKELAPGVIGEIGVSPLFTQNEAKALRAASIAQREVDVPLFVHLPGWQRVGHHVVDIVVDEMGVDPQAVVLCHMDPSGHDADYQRSLADRGVFLEFDMIGMPFDFPGEGLSPHPAETATAVAGLVTSGHASQLLLSHDLFLKSMLRKHGGNGFSYVPLAFAARLVRAGVDPQQVSALMRDNPRSLFEQAAKGNRSSHG</sequence>
<organism evidence="5 6">
    <name type="scientific">Rhodococcus qingshengii</name>
    <dbReference type="NCBI Taxonomy" id="334542"/>
    <lineage>
        <taxon>Bacteria</taxon>
        <taxon>Bacillati</taxon>
        <taxon>Actinomycetota</taxon>
        <taxon>Actinomycetes</taxon>
        <taxon>Mycobacteriales</taxon>
        <taxon>Nocardiaceae</taxon>
        <taxon>Rhodococcus</taxon>
        <taxon>Rhodococcus erythropolis group</taxon>
    </lineage>
</organism>
<reference evidence="5" key="1">
    <citation type="submission" date="2023-02" db="EMBL/GenBank/DDBJ databases">
        <title>A novel hydrolase synthesized by Rhodococcus erythropolis HQ is responsible for the detoxification of Zearalenone.</title>
        <authorList>
            <person name="Hu J."/>
            <person name="Xu J."/>
        </authorList>
    </citation>
    <scope>NUCLEOTIDE SEQUENCE</scope>
    <source>
        <strain evidence="5">HQ</strain>
    </source>
</reference>
<gene>
    <name evidence="5" type="ORF">PXH69_25980</name>
</gene>
<keyword evidence="1 3" id="KW-0479">Metal-binding</keyword>
<dbReference type="PANTHER" id="PTHR10819:SF3">
    <property type="entry name" value="PHOSPHOTRIESTERASE-RELATED PROTEIN"/>
    <property type="match status" value="1"/>
</dbReference>
<feature type="binding site" evidence="3">
    <location>
        <position position="38"/>
    </location>
    <ligand>
        <name>a divalent metal cation</name>
        <dbReference type="ChEBI" id="CHEBI:60240"/>
        <label>1</label>
    </ligand>
</feature>